<comment type="similarity">
    <text evidence="1">Belongs to the PhzF family.</text>
</comment>
<accession>A0A3B1BVG8</accession>
<dbReference type="Gene3D" id="3.10.310.10">
    <property type="entry name" value="Diaminopimelate Epimerase, Chain A, domain 1"/>
    <property type="match status" value="2"/>
</dbReference>
<reference evidence="3" key="1">
    <citation type="submission" date="2018-06" db="EMBL/GenBank/DDBJ databases">
        <authorList>
            <person name="Zhirakovskaya E."/>
        </authorList>
    </citation>
    <scope>NUCLEOTIDE SEQUENCE</scope>
</reference>
<dbReference type="PANTHER" id="PTHR13774:SF17">
    <property type="entry name" value="PHENAZINE BIOSYNTHESIS-LIKE DOMAIN-CONTAINING PROTEIN"/>
    <property type="match status" value="1"/>
</dbReference>
<evidence type="ECO:0000256" key="2">
    <source>
        <dbReference type="ARBA" id="ARBA00023235"/>
    </source>
</evidence>
<dbReference type="GO" id="GO:0016853">
    <property type="term" value="F:isomerase activity"/>
    <property type="evidence" value="ECO:0007669"/>
    <property type="project" value="UniProtKB-KW"/>
</dbReference>
<keyword evidence="2" id="KW-0413">Isomerase</keyword>
<dbReference type="InterPro" id="IPR003719">
    <property type="entry name" value="Phenazine_PhzF-like"/>
</dbReference>
<proteinExistence type="inferred from homology"/>
<organism evidence="3">
    <name type="scientific">hydrothermal vent metagenome</name>
    <dbReference type="NCBI Taxonomy" id="652676"/>
    <lineage>
        <taxon>unclassified sequences</taxon>
        <taxon>metagenomes</taxon>
        <taxon>ecological metagenomes</taxon>
    </lineage>
</organism>
<dbReference type="AlphaFoldDB" id="A0A3B1BVG8"/>
<dbReference type="PANTHER" id="PTHR13774">
    <property type="entry name" value="PHENAZINE BIOSYNTHESIS PROTEIN"/>
    <property type="match status" value="1"/>
</dbReference>
<dbReference type="PIRSF" id="PIRSF016184">
    <property type="entry name" value="PhzC_PhzF"/>
    <property type="match status" value="1"/>
</dbReference>
<gene>
    <name evidence="3" type="ORF">MNBD_NITROSPINAE04-274</name>
</gene>
<dbReference type="GO" id="GO:0005737">
    <property type="term" value="C:cytoplasm"/>
    <property type="evidence" value="ECO:0007669"/>
    <property type="project" value="TreeGrafter"/>
</dbReference>
<protein>
    <submittedName>
        <fullName evidence="3">Phenazine biosynthesis protein PhzF like</fullName>
    </submittedName>
</protein>
<sequence>MTTVPICVVDAFTDKPFTGNPAAVCVLEKWRDDKWLQNVAAEMNLSETAFLVRKGDTVYHLRWFTPNKEVDLCGHATLASAHLLWETGAVISGSKILFDTKSGRLTAHFSGGGISLDFPSISSVSADPPQELIESLGMNPFAVMKAGPDYLVEVSSADDVRELTPDFAYMRQVDMRAVVVTARGDEPGVDFVSRVFAPALGIDEDPVTGSTHCALGPYWVRKLKKSIFTARQLSKRGGSLEVAVKGDRVTLTGKAVTVWTGELID</sequence>
<evidence type="ECO:0000256" key="1">
    <source>
        <dbReference type="ARBA" id="ARBA00008270"/>
    </source>
</evidence>
<name>A0A3B1BVG8_9ZZZZ</name>
<dbReference type="EMBL" id="UOGA01000004">
    <property type="protein sequence ID" value="VAX14720.1"/>
    <property type="molecule type" value="Genomic_DNA"/>
</dbReference>
<dbReference type="SUPFAM" id="SSF54506">
    <property type="entry name" value="Diaminopimelate epimerase-like"/>
    <property type="match status" value="1"/>
</dbReference>
<dbReference type="Pfam" id="PF02567">
    <property type="entry name" value="PhzC-PhzF"/>
    <property type="match status" value="1"/>
</dbReference>
<evidence type="ECO:0000313" key="3">
    <source>
        <dbReference type="EMBL" id="VAX14720.1"/>
    </source>
</evidence>
<dbReference type="NCBIfam" id="TIGR00654">
    <property type="entry name" value="PhzF_family"/>
    <property type="match status" value="1"/>
</dbReference>